<name>F4LIX4_TREBD</name>
<dbReference type="EMBL" id="CP002696">
    <property type="protein sequence ID" value="AEE17283.1"/>
    <property type="molecule type" value="Genomic_DNA"/>
</dbReference>
<dbReference type="Proteomes" id="UP000006546">
    <property type="component" value="Chromosome"/>
</dbReference>
<protein>
    <submittedName>
        <fullName evidence="1">Uncharacterized protein</fullName>
    </submittedName>
</protein>
<sequence>MFLERCSLWSSAVSVSIRNGETICPAAVRPVLSGTTDVFQVLKPIFL</sequence>
<gene>
    <name evidence="1" type="ordered locus">Trebr_1863</name>
</gene>
<dbReference type="HOGENOM" id="CLU_3174419_0_0_12"/>
<proteinExistence type="predicted"/>
<reference evidence="2" key="1">
    <citation type="submission" date="2011-04" db="EMBL/GenBank/DDBJ databases">
        <title>The complete genome of Treponema brennaborense DSM 12168.</title>
        <authorList>
            <person name="Lucas S."/>
            <person name="Han J."/>
            <person name="Lapidus A."/>
            <person name="Bruce D."/>
            <person name="Goodwin L."/>
            <person name="Pitluck S."/>
            <person name="Peters L."/>
            <person name="Kyrpides N."/>
            <person name="Mavromatis K."/>
            <person name="Ivanova N."/>
            <person name="Mikhailova N."/>
            <person name="Pagani I."/>
            <person name="Teshima H."/>
            <person name="Detter J.C."/>
            <person name="Tapia R."/>
            <person name="Han C."/>
            <person name="Land M."/>
            <person name="Hauser L."/>
            <person name="Markowitz V."/>
            <person name="Cheng J.-F."/>
            <person name="Hugenholtz P."/>
            <person name="Woyke T."/>
            <person name="Wu D."/>
            <person name="Gronow S."/>
            <person name="Wellnitz S."/>
            <person name="Brambilla E."/>
            <person name="Klenk H.-P."/>
            <person name="Eisen J.A."/>
        </authorList>
    </citation>
    <scope>NUCLEOTIDE SEQUENCE [LARGE SCALE GENOMIC DNA]</scope>
    <source>
        <strain evidence="2">DSM 12168 / CIP 105900 / DD5/3</strain>
    </source>
</reference>
<keyword evidence="2" id="KW-1185">Reference proteome</keyword>
<accession>F4LIX4</accession>
<evidence type="ECO:0000313" key="2">
    <source>
        <dbReference type="Proteomes" id="UP000006546"/>
    </source>
</evidence>
<organism evidence="1 2">
    <name type="scientific">Treponema brennaborense (strain DSM 12168 / CIP 105900 / DD5/3)</name>
    <dbReference type="NCBI Taxonomy" id="906968"/>
    <lineage>
        <taxon>Bacteria</taxon>
        <taxon>Pseudomonadati</taxon>
        <taxon>Spirochaetota</taxon>
        <taxon>Spirochaetia</taxon>
        <taxon>Spirochaetales</taxon>
        <taxon>Treponemataceae</taxon>
        <taxon>Treponema</taxon>
    </lineage>
</organism>
<dbReference type="AlphaFoldDB" id="F4LIX4"/>
<dbReference type="KEGG" id="tbe:Trebr_1863"/>
<evidence type="ECO:0000313" key="1">
    <source>
        <dbReference type="EMBL" id="AEE17283.1"/>
    </source>
</evidence>
<dbReference type="STRING" id="906968.Trebr_1863"/>